<feature type="transmembrane region" description="Helical" evidence="1">
    <location>
        <begin position="7"/>
        <end position="26"/>
    </location>
</feature>
<keyword evidence="1" id="KW-0472">Membrane</keyword>
<organism evidence="2 3">
    <name type="scientific">Niastella populi</name>
    <dbReference type="NCBI Taxonomy" id="550983"/>
    <lineage>
        <taxon>Bacteria</taxon>
        <taxon>Pseudomonadati</taxon>
        <taxon>Bacteroidota</taxon>
        <taxon>Chitinophagia</taxon>
        <taxon>Chitinophagales</taxon>
        <taxon>Chitinophagaceae</taxon>
        <taxon>Niastella</taxon>
    </lineage>
</organism>
<evidence type="ECO:0000313" key="2">
    <source>
        <dbReference type="EMBL" id="OQP63576.1"/>
    </source>
</evidence>
<comment type="caution">
    <text evidence="2">The sequence shown here is derived from an EMBL/GenBank/DDBJ whole genome shotgun (WGS) entry which is preliminary data.</text>
</comment>
<dbReference type="EMBL" id="LWBP01000100">
    <property type="protein sequence ID" value="OQP63576.1"/>
    <property type="molecule type" value="Genomic_DNA"/>
</dbReference>
<keyword evidence="1" id="KW-0812">Transmembrane</keyword>
<dbReference type="AlphaFoldDB" id="A0A1V9FZB0"/>
<protein>
    <submittedName>
        <fullName evidence="2">Uncharacterized protein</fullName>
    </submittedName>
</protein>
<sequence length="137" mass="15435">MKDATKFILVYSVVSILILVLSQIAFHPLSAEIFSYAIWLNVFYAAIGSVTFLLFGLLSRKYTLSLKVRIICYAILCLFVLNSIPLLSEKKFLTFDAVKGLLYQKTEFIDIGIHIIAITSFVVSSIVVFRKCRVAQS</sequence>
<dbReference type="STRING" id="550983.A4R26_16490"/>
<proteinExistence type="predicted"/>
<keyword evidence="1" id="KW-1133">Transmembrane helix</keyword>
<feature type="transmembrane region" description="Helical" evidence="1">
    <location>
        <begin position="38"/>
        <end position="58"/>
    </location>
</feature>
<accession>A0A1V9FZB0</accession>
<feature type="transmembrane region" description="Helical" evidence="1">
    <location>
        <begin position="70"/>
        <end position="88"/>
    </location>
</feature>
<keyword evidence="3" id="KW-1185">Reference proteome</keyword>
<reference evidence="3" key="1">
    <citation type="submission" date="2016-04" db="EMBL/GenBank/DDBJ databases">
        <authorList>
            <person name="Chen L."/>
            <person name="Zhuang W."/>
            <person name="Wang G."/>
        </authorList>
    </citation>
    <scope>NUCLEOTIDE SEQUENCE [LARGE SCALE GENOMIC DNA]</scope>
    <source>
        <strain evidence="3">208</strain>
    </source>
</reference>
<feature type="transmembrane region" description="Helical" evidence="1">
    <location>
        <begin position="108"/>
        <end position="129"/>
    </location>
</feature>
<evidence type="ECO:0000313" key="3">
    <source>
        <dbReference type="Proteomes" id="UP000192276"/>
    </source>
</evidence>
<evidence type="ECO:0000256" key="1">
    <source>
        <dbReference type="SAM" id="Phobius"/>
    </source>
</evidence>
<dbReference type="Proteomes" id="UP000192276">
    <property type="component" value="Unassembled WGS sequence"/>
</dbReference>
<name>A0A1V9FZB0_9BACT</name>
<gene>
    <name evidence="2" type="ORF">A4R26_16490</name>
</gene>